<organism evidence="2 3">
    <name type="scientific">Brucella intermedia 229E</name>
    <dbReference type="NCBI Taxonomy" id="1337887"/>
    <lineage>
        <taxon>Bacteria</taxon>
        <taxon>Pseudomonadati</taxon>
        <taxon>Pseudomonadota</taxon>
        <taxon>Alphaproteobacteria</taxon>
        <taxon>Hyphomicrobiales</taxon>
        <taxon>Brucellaceae</taxon>
        <taxon>Brucella/Ochrobactrum group</taxon>
        <taxon>Brucella</taxon>
    </lineage>
</organism>
<proteinExistence type="inferred from homology"/>
<dbReference type="FunFam" id="3.40.50.720:FF:000084">
    <property type="entry name" value="Short-chain dehydrogenase reductase"/>
    <property type="match status" value="1"/>
</dbReference>
<comment type="caution">
    <text evidence="2">The sequence shown here is derived from an EMBL/GenBank/DDBJ whole genome shotgun (WGS) entry which is preliminary data.</text>
</comment>
<dbReference type="NCBIfam" id="NF005681">
    <property type="entry name" value="PRK07478.1"/>
    <property type="match status" value="1"/>
</dbReference>
<gene>
    <name evidence="2" type="ORF">Q644_16350</name>
</gene>
<dbReference type="GO" id="GO:0016616">
    <property type="term" value="F:oxidoreductase activity, acting on the CH-OH group of donors, NAD or NADP as acceptor"/>
    <property type="evidence" value="ECO:0007669"/>
    <property type="project" value="TreeGrafter"/>
</dbReference>
<dbReference type="Pfam" id="PF13561">
    <property type="entry name" value="adh_short_C2"/>
    <property type="match status" value="1"/>
</dbReference>
<evidence type="ECO:0000313" key="3">
    <source>
        <dbReference type="Proteomes" id="UP000016842"/>
    </source>
</evidence>
<sequence length="250" mass="25131">MTSLKDKVAIITGASSGIGRAAALLFAREGASLVLNARGLAGLERVAQEIAAFGGKAHCVAGDVSEARTHAALVAAAKDEFGGLDIAFNNAGTVGPIAPLAEIAPDDWEAVLAGNLTSAFLGARSQIPLMLERGGGGSIIFTSTFVGTSVGIPGMSVYGTSKVALMGLVKGITADYGVRGIRANALLPGGVDTPMGGDEKHKEWAAGLHAMKRIAQPEEIAQAALFLAGPMSSFVAGTALYADGGNAAVK</sequence>
<evidence type="ECO:0000256" key="1">
    <source>
        <dbReference type="ARBA" id="ARBA00006484"/>
    </source>
</evidence>
<dbReference type="PRINTS" id="PR00081">
    <property type="entry name" value="GDHRDH"/>
</dbReference>
<evidence type="ECO:0000313" key="2">
    <source>
        <dbReference type="EMBL" id="ERM02500.1"/>
    </source>
</evidence>
<dbReference type="InterPro" id="IPR036291">
    <property type="entry name" value="NAD(P)-bd_dom_sf"/>
</dbReference>
<comment type="similarity">
    <text evidence="1">Belongs to the short-chain dehydrogenases/reductases (SDR) family.</text>
</comment>
<name>U4V937_9HYPH</name>
<accession>U4V937</accession>
<dbReference type="InterPro" id="IPR002347">
    <property type="entry name" value="SDR_fam"/>
</dbReference>
<dbReference type="PATRIC" id="fig|1337887.3.peg.1656"/>
<dbReference type="Gene3D" id="3.40.50.720">
    <property type="entry name" value="NAD(P)-binding Rossmann-like Domain"/>
    <property type="match status" value="1"/>
</dbReference>
<dbReference type="AlphaFoldDB" id="U4V937"/>
<dbReference type="EMBL" id="ASXJ01000082">
    <property type="protein sequence ID" value="ERM02500.1"/>
    <property type="molecule type" value="Genomic_DNA"/>
</dbReference>
<dbReference type="SUPFAM" id="SSF51735">
    <property type="entry name" value="NAD(P)-binding Rossmann-fold domains"/>
    <property type="match status" value="1"/>
</dbReference>
<dbReference type="PANTHER" id="PTHR42760">
    <property type="entry name" value="SHORT-CHAIN DEHYDROGENASES/REDUCTASES FAMILY MEMBER"/>
    <property type="match status" value="1"/>
</dbReference>
<dbReference type="Proteomes" id="UP000016842">
    <property type="component" value="Unassembled WGS sequence"/>
</dbReference>
<dbReference type="CDD" id="cd05233">
    <property type="entry name" value="SDR_c"/>
    <property type="match status" value="1"/>
</dbReference>
<protein>
    <submittedName>
        <fullName evidence="2">Short-chain dehydrogenase</fullName>
    </submittedName>
</protein>
<reference evidence="2 3" key="1">
    <citation type="journal article" date="2014" name="FEMS Microbiol. Lett.">
        <title>Genome sequencing analysis reveals virulence-related gene content of Ochrobactrum intermedium strain 229E, a urease-positive strain isolated from the human gastric niche.</title>
        <authorList>
            <person name="Kulkarni G.J."/>
            <person name="Shetty S."/>
            <person name="Dharne M.S."/>
            <person name="Shouche Y.S."/>
        </authorList>
    </citation>
    <scope>NUCLEOTIDE SEQUENCE [LARGE SCALE GENOMIC DNA]</scope>
    <source>
        <strain evidence="2 3">229E</strain>
    </source>
</reference>